<feature type="compositionally biased region" description="Low complexity" evidence="1">
    <location>
        <begin position="157"/>
        <end position="172"/>
    </location>
</feature>
<dbReference type="STRING" id="154538.A0A1M2VGW4"/>
<organism evidence="4 5">
    <name type="scientific">Trametes pubescens</name>
    <name type="common">White-rot fungus</name>
    <dbReference type="NCBI Taxonomy" id="154538"/>
    <lineage>
        <taxon>Eukaryota</taxon>
        <taxon>Fungi</taxon>
        <taxon>Dikarya</taxon>
        <taxon>Basidiomycota</taxon>
        <taxon>Agaricomycotina</taxon>
        <taxon>Agaricomycetes</taxon>
        <taxon>Polyporales</taxon>
        <taxon>Polyporaceae</taxon>
        <taxon>Trametes</taxon>
    </lineage>
</organism>
<name>A0A1M2VGW4_TRAPU</name>
<comment type="caution">
    <text evidence="4">The sequence shown here is derived from an EMBL/GenBank/DDBJ whole genome shotgun (WGS) entry which is preliminary data.</text>
</comment>
<sequence length="348" mass="36081">MPRPFAESTLLTLLSLLRIACGAILTIDDADPRIQYTGAWVPNTGGDPQQLNYMATLTYSNVTGTIASFQFTGSAVAVYGAFGPVGTFDMRSEYSIDRGPPTVFLPPNDIAAVAHRRQFFASGEIKYGPHVLTIENMGEQFWLDYIQVEVPDDVGTTSAATATSSTNAQTSARGGSSTSDVVSPASPDNVASTAPTSPSGTSAATSPPAQSPPHNQAAPTTHTTASLTLSPVPDVQSSTSTDASVEPQTSAPTPSNSQASGGGSNDGQRLSVGSPTMMPGAIAGVAVAGAVLLLGILVVAQWWRKRRWNGGCSAEKGIAALGEHLSTCVHLVTSTLKRAVLDRPLRPR</sequence>
<feature type="compositionally biased region" description="Low complexity" evidence="1">
    <location>
        <begin position="191"/>
        <end position="208"/>
    </location>
</feature>
<evidence type="ECO:0000256" key="3">
    <source>
        <dbReference type="SAM" id="SignalP"/>
    </source>
</evidence>
<feature type="transmembrane region" description="Helical" evidence="2">
    <location>
        <begin position="277"/>
        <end position="300"/>
    </location>
</feature>
<accession>A0A1M2VGW4</accession>
<dbReference type="Gene3D" id="2.60.120.260">
    <property type="entry name" value="Galactose-binding domain-like"/>
    <property type="match status" value="1"/>
</dbReference>
<gene>
    <name evidence="4" type="ORF">TRAPUB_2345</name>
</gene>
<feature type="signal peptide" evidence="3">
    <location>
        <begin position="1"/>
        <end position="22"/>
    </location>
</feature>
<feature type="region of interest" description="Disordered" evidence="1">
    <location>
        <begin position="157"/>
        <end position="273"/>
    </location>
</feature>
<keyword evidence="2" id="KW-1133">Transmembrane helix</keyword>
<evidence type="ECO:0000256" key="1">
    <source>
        <dbReference type="SAM" id="MobiDB-lite"/>
    </source>
</evidence>
<dbReference type="AlphaFoldDB" id="A0A1M2VGW4"/>
<keyword evidence="5" id="KW-1185">Reference proteome</keyword>
<evidence type="ECO:0000313" key="5">
    <source>
        <dbReference type="Proteomes" id="UP000184267"/>
    </source>
</evidence>
<evidence type="ECO:0000256" key="2">
    <source>
        <dbReference type="SAM" id="Phobius"/>
    </source>
</evidence>
<evidence type="ECO:0000313" key="4">
    <source>
        <dbReference type="EMBL" id="OJT06828.1"/>
    </source>
</evidence>
<keyword evidence="3" id="KW-0732">Signal</keyword>
<reference evidence="4 5" key="1">
    <citation type="submission" date="2016-10" db="EMBL/GenBank/DDBJ databases">
        <title>Genome sequence of the basidiomycete white-rot fungus Trametes pubescens.</title>
        <authorList>
            <person name="Makela M.R."/>
            <person name="Granchi Z."/>
            <person name="Peng M."/>
            <person name="De Vries R.P."/>
            <person name="Grigoriev I."/>
            <person name="Riley R."/>
            <person name="Hilden K."/>
        </authorList>
    </citation>
    <scope>NUCLEOTIDE SEQUENCE [LARGE SCALE GENOMIC DNA]</scope>
    <source>
        <strain evidence="4 5">FBCC735</strain>
    </source>
</reference>
<feature type="chain" id="PRO_5009890614" evidence="3">
    <location>
        <begin position="23"/>
        <end position="348"/>
    </location>
</feature>
<dbReference type="Proteomes" id="UP000184267">
    <property type="component" value="Unassembled WGS sequence"/>
</dbReference>
<keyword evidence="2" id="KW-0472">Membrane</keyword>
<dbReference type="OMA" id="AYATDAY"/>
<feature type="compositionally biased region" description="Polar residues" evidence="1">
    <location>
        <begin position="217"/>
        <end position="259"/>
    </location>
</feature>
<protein>
    <submittedName>
        <fullName evidence="4">Uncharacterized protein</fullName>
    </submittedName>
</protein>
<dbReference type="EMBL" id="MNAD01001255">
    <property type="protein sequence ID" value="OJT06828.1"/>
    <property type="molecule type" value="Genomic_DNA"/>
</dbReference>
<keyword evidence="2" id="KW-0812">Transmembrane</keyword>
<proteinExistence type="predicted"/>
<dbReference type="OrthoDB" id="2757832at2759"/>